<accession>A0ABT6KIT6</accession>
<gene>
    <name evidence="1" type="ORF">M2152_000035</name>
</gene>
<protein>
    <submittedName>
        <fullName evidence="1">Transcriptional regulator with XRE-family HTH domain</fullName>
    </submittedName>
</protein>
<proteinExistence type="predicted"/>
<dbReference type="RefSeq" id="WP_322132229.1">
    <property type="nucleotide sequence ID" value="NZ_JARXVQ010000001.1"/>
</dbReference>
<name>A0ABT6KIT6_9MICO</name>
<keyword evidence="2" id="KW-1185">Reference proteome</keyword>
<reference evidence="1 2" key="1">
    <citation type="submission" date="2023-04" db="EMBL/GenBank/DDBJ databases">
        <title>Genome Encyclopedia of Bacteria and Archaea VI: Functional Genomics of Type Strains.</title>
        <authorList>
            <person name="Whitman W."/>
        </authorList>
    </citation>
    <scope>NUCLEOTIDE SEQUENCE [LARGE SCALE GENOMIC DNA]</scope>
    <source>
        <strain evidence="1 2">SG_E_30_P1</strain>
    </source>
</reference>
<comment type="caution">
    <text evidence="1">The sequence shown here is derived from an EMBL/GenBank/DDBJ whole genome shotgun (WGS) entry which is preliminary data.</text>
</comment>
<evidence type="ECO:0000313" key="2">
    <source>
        <dbReference type="Proteomes" id="UP001160142"/>
    </source>
</evidence>
<sequence>MTVIRTSTDEIAARVAKVAPSAGAVVRHLVTSKRQQDVATREIERGIRQLASLGVTQRDIAALAGLSQPEVSRRLKRQQLTVDVDRLRSIVAEREAARLSSDEMIRALASAMTARRKPGRISAYDGASTSSPSSAELMNLFRSKAISRDEYEAVRALLRERKSR</sequence>
<evidence type="ECO:0000313" key="1">
    <source>
        <dbReference type="EMBL" id="MDH6179853.1"/>
    </source>
</evidence>
<organism evidence="1 2">
    <name type="scientific">Antiquaquibacter oligotrophicus</name>
    <dbReference type="NCBI Taxonomy" id="2880260"/>
    <lineage>
        <taxon>Bacteria</taxon>
        <taxon>Bacillati</taxon>
        <taxon>Actinomycetota</taxon>
        <taxon>Actinomycetes</taxon>
        <taxon>Micrococcales</taxon>
        <taxon>Microbacteriaceae</taxon>
        <taxon>Antiquaquibacter</taxon>
    </lineage>
</organism>
<dbReference type="Proteomes" id="UP001160142">
    <property type="component" value="Unassembled WGS sequence"/>
</dbReference>
<dbReference type="InterPro" id="IPR010982">
    <property type="entry name" value="Lambda_DNA-bd_dom_sf"/>
</dbReference>
<dbReference type="EMBL" id="JARXVQ010000001">
    <property type="protein sequence ID" value="MDH6179853.1"/>
    <property type="molecule type" value="Genomic_DNA"/>
</dbReference>
<dbReference type="Gene3D" id="1.10.260.40">
    <property type="entry name" value="lambda repressor-like DNA-binding domains"/>
    <property type="match status" value="1"/>
</dbReference>